<accession>A0A845ASH6</accession>
<keyword evidence="1" id="KW-0812">Transmembrane</keyword>
<dbReference type="AlphaFoldDB" id="A0A845ASH6"/>
<dbReference type="EMBL" id="WTYA01000012">
    <property type="protein sequence ID" value="MXP29838.1"/>
    <property type="molecule type" value="Genomic_DNA"/>
</dbReference>
<proteinExistence type="predicted"/>
<feature type="transmembrane region" description="Helical" evidence="1">
    <location>
        <begin position="47"/>
        <end position="70"/>
    </location>
</feature>
<dbReference type="Proteomes" id="UP000439780">
    <property type="component" value="Unassembled WGS sequence"/>
</dbReference>
<evidence type="ECO:0000313" key="3">
    <source>
        <dbReference type="Proteomes" id="UP000439780"/>
    </source>
</evidence>
<comment type="caution">
    <text evidence="2">The sequence shown here is derived from an EMBL/GenBank/DDBJ whole genome shotgun (WGS) entry which is preliminary data.</text>
</comment>
<sequence>MNDSALDDTLAGLAASESACCCNPDFCACVWQRVGRLQEARERKTRLWLGAGVAVVALGTGFGTVGAPYYTHPQSRISLESSQLAPSALLHVSE</sequence>
<evidence type="ECO:0000256" key="1">
    <source>
        <dbReference type="SAM" id="Phobius"/>
    </source>
</evidence>
<dbReference type="OrthoDB" id="7509627at2"/>
<name>A0A845ASH6_9SPHN</name>
<keyword evidence="1" id="KW-1133">Transmembrane helix</keyword>
<organism evidence="2 3">
    <name type="scientific">Qipengyuania algicida</name>
    <dbReference type="NCBI Taxonomy" id="1836209"/>
    <lineage>
        <taxon>Bacteria</taxon>
        <taxon>Pseudomonadati</taxon>
        <taxon>Pseudomonadota</taxon>
        <taxon>Alphaproteobacteria</taxon>
        <taxon>Sphingomonadales</taxon>
        <taxon>Erythrobacteraceae</taxon>
        <taxon>Qipengyuania</taxon>
    </lineage>
</organism>
<keyword evidence="3" id="KW-1185">Reference proteome</keyword>
<keyword evidence="1" id="KW-0472">Membrane</keyword>
<reference evidence="2 3" key="1">
    <citation type="submission" date="2019-12" db="EMBL/GenBank/DDBJ databases">
        <title>Genomic-based taxomic classification of the family Erythrobacteraceae.</title>
        <authorList>
            <person name="Xu L."/>
        </authorList>
    </citation>
    <scope>NUCLEOTIDE SEQUENCE [LARGE SCALE GENOMIC DNA]</scope>
    <source>
        <strain evidence="2 3">KEMB 9005-328</strain>
    </source>
</reference>
<protein>
    <submittedName>
        <fullName evidence="2">Uncharacterized protein</fullName>
    </submittedName>
</protein>
<evidence type="ECO:0000313" key="2">
    <source>
        <dbReference type="EMBL" id="MXP29838.1"/>
    </source>
</evidence>
<gene>
    <name evidence="2" type="ORF">GRI58_13570</name>
</gene>
<dbReference type="RefSeq" id="WP_160754141.1">
    <property type="nucleotide sequence ID" value="NZ_WTYA01000012.1"/>
</dbReference>